<protein>
    <submittedName>
        <fullName evidence="3">Putative endonuclease</fullName>
    </submittedName>
</protein>
<sequence length="93" mass="11196">MENNHYFYVVECSDGSYYAGYTNNLTVRIRKHNEGKGAKYTRSRTPVKLIFSRKYQTKREALQAEYRFKQLSRKEKEQFIIKEQKDVFTAEKL</sequence>
<dbReference type="OrthoDB" id="9807770at2"/>
<reference evidence="3 4" key="1">
    <citation type="submission" date="2018-06" db="EMBL/GenBank/DDBJ databases">
        <title>Genomic Encyclopedia of Type Strains, Phase III (KMG-III): the genomes of soil and plant-associated and newly described type strains.</title>
        <authorList>
            <person name="Whitman W."/>
        </authorList>
    </citation>
    <scope>NUCLEOTIDE SEQUENCE [LARGE SCALE GENOMIC DNA]</scope>
    <source>
        <strain evidence="3 4">CGMCC 1.8979</strain>
    </source>
</reference>
<dbReference type="PANTHER" id="PTHR34477:SF1">
    <property type="entry name" value="UPF0213 PROTEIN YHBQ"/>
    <property type="match status" value="1"/>
</dbReference>
<evidence type="ECO:0000313" key="4">
    <source>
        <dbReference type="Proteomes" id="UP000248555"/>
    </source>
</evidence>
<comment type="similarity">
    <text evidence="1">Belongs to the UPF0213 family.</text>
</comment>
<dbReference type="GO" id="GO:0004519">
    <property type="term" value="F:endonuclease activity"/>
    <property type="evidence" value="ECO:0007669"/>
    <property type="project" value="UniProtKB-KW"/>
</dbReference>
<dbReference type="PANTHER" id="PTHR34477">
    <property type="entry name" value="UPF0213 PROTEIN YHBQ"/>
    <property type="match status" value="1"/>
</dbReference>
<evidence type="ECO:0000259" key="2">
    <source>
        <dbReference type="PROSITE" id="PS50164"/>
    </source>
</evidence>
<name>A0A327YDM1_9BACL</name>
<dbReference type="InterPro" id="IPR000305">
    <property type="entry name" value="GIY-YIG_endonuc"/>
</dbReference>
<dbReference type="EMBL" id="QLMH01000018">
    <property type="protein sequence ID" value="RAK16579.1"/>
    <property type="molecule type" value="Genomic_DNA"/>
</dbReference>
<dbReference type="InterPro" id="IPR050190">
    <property type="entry name" value="UPF0213_domain"/>
</dbReference>
<feature type="domain" description="GIY-YIG" evidence="2">
    <location>
        <begin position="3"/>
        <end position="78"/>
    </location>
</feature>
<keyword evidence="3" id="KW-0540">Nuclease</keyword>
<keyword evidence="3" id="KW-0378">Hydrolase</keyword>
<proteinExistence type="inferred from homology"/>
<dbReference type="SUPFAM" id="SSF82771">
    <property type="entry name" value="GIY-YIG endonuclease"/>
    <property type="match status" value="1"/>
</dbReference>
<comment type="caution">
    <text evidence="3">The sequence shown here is derived from an EMBL/GenBank/DDBJ whole genome shotgun (WGS) entry which is preliminary data.</text>
</comment>
<gene>
    <name evidence="3" type="ORF">B0I26_11850</name>
</gene>
<dbReference type="InterPro" id="IPR035901">
    <property type="entry name" value="GIY-YIG_endonuc_sf"/>
</dbReference>
<dbReference type="PROSITE" id="PS50164">
    <property type="entry name" value="GIY_YIG"/>
    <property type="match status" value="1"/>
</dbReference>
<evidence type="ECO:0000313" key="3">
    <source>
        <dbReference type="EMBL" id="RAK16579.1"/>
    </source>
</evidence>
<keyword evidence="4" id="KW-1185">Reference proteome</keyword>
<evidence type="ECO:0000256" key="1">
    <source>
        <dbReference type="ARBA" id="ARBA00007435"/>
    </source>
</evidence>
<dbReference type="RefSeq" id="WP_111646245.1">
    <property type="nucleotide sequence ID" value="NZ_QLMH01000018.1"/>
</dbReference>
<accession>A0A327YDM1</accession>
<keyword evidence="3" id="KW-0255">Endonuclease</keyword>
<dbReference type="AlphaFoldDB" id="A0A327YDM1"/>
<organism evidence="3 4">
    <name type="scientific">Paranoxybacillus vitaminiphilus</name>
    <dbReference type="NCBI Taxonomy" id="581036"/>
    <lineage>
        <taxon>Bacteria</taxon>
        <taxon>Bacillati</taxon>
        <taxon>Bacillota</taxon>
        <taxon>Bacilli</taxon>
        <taxon>Bacillales</taxon>
        <taxon>Anoxybacillaceae</taxon>
        <taxon>Paranoxybacillus</taxon>
    </lineage>
</organism>
<dbReference type="CDD" id="cd10456">
    <property type="entry name" value="GIY-YIG_UPF0213"/>
    <property type="match status" value="1"/>
</dbReference>
<dbReference type="Gene3D" id="3.40.1440.10">
    <property type="entry name" value="GIY-YIG endonuclease"/>
    <property type="match status" value="1"/>
</dbReference>
<dbReference type="Pfam" id="PF01541">
    <property type="entry name" value="GIY-YIG"/>
    <property type="match status" value="1"/>
</dbReference>
<dbReference type="Proteomes" id="UP000248555">
    <property type="component" value="Unassembled WGS sequence"/>
</dbReference>